<dbReference type="Pfam" id="PF07690">
    <property type="entry name" value="MFS_1"/>
    <property type="match status" value="1"/>
</dbReference>
<feature type="transmembrane region" description="Helical" evidence="8">
    <location>
        <begin position="374"/>
        <end position="393"/>
    </location>
</feature>
<name>A0A239MUU9_9ACTN</name>
<evidence type="ECO:0000256" key="8">
    <source>
        <dbReference type="SAM" id="Phobius"/>
    </source>
</evidence>
<dbReference type="SUPFAM" id="SSF103473">
    <property type="entry name" value="MFS general substrate transporter"/>
    <property type="match status" value="1"/>
</dbReference>
<feature type="transmembrane region" description="Helical" evidence="8">
    <location>
        <begin position="211"/>
        <end position="237"/>
    </location>
</feature>
<dbReference type="InterPro" id="IPR001958">
    <property type="entry name" value="Tet-R_TetA/multi-R_MdtG-like"/>
</dbReference>
<evidence type="ECO:0000256" key="7">
    <source>
        <dbReference type="SAM" id="MobiDB-lite"/>
    </source>
</evidence>
<dbReference type="PRINTS" id="PR01035">
    <property type="entry name" value="TCRTETA"/>
</dbReference>
<dbReference type="GO" id="GO:0005886">
    <property type="term" value="C:plasma membrane"/>
    <property type="evidence" value="ECO:0007669"/>
    <property type="project" value="UniProtKB-SubCell"/>
</dbReference>
<evidence type="ECO:0000256" key="5">
    <source>
        <dbReference type="ARBA" id="ARBA00022989"/>
    </source>
</evidence>
<proteinExistence type="predicted"/>
<evidence type="ECO:0000256" key="6">
    <source>
        <dbReference type="ARBA" id="ARBA00023136"/>
    </source>
</evidence>
<dbReference type="InterPro" id="IPR011701">
    <property type="entry name" value="MFS"/>
</dbReference>
<feature type="transmembrane region" description="Helical" evidence="8">
    <location>
        <begin position="243"/>
        <end position="267"/>
    </location>
</feature>
<keyword evidence="2" id="KW-0813">Transport</keyword>
<dbReference type="EMBL" id="FZOD01000046">
    <property type="protein sequence ID" value="SNT46250.1"/>
    <property type="molecule type" value="Genomic_DNA"/>
</dbReference>
<keyword evidence="3" id="KW-1003">Cell membrane</keyword>
<feature type="transmembrane region" description="Helical" evidence="8">
    <location>
        <begin position="139"/>
        <end position="161"/>
    </location>
</feature>
<reference evidence="9 10" key="1">
    <citation type="submission" date="2017-06" db="EMBL/GenBank/DDBJ databases">
        <authorList>
            <person name="Kim H.J."/>
            <person name="Triplett B.A."/>
        </authorList>
    </citation>
    <scope>NUCLEOTIDE SEQUENCE [LARGE SCALE GENOMIC DNA]</scope>
    <source>
        <strain evidence="9 10">CGMCC 4.2132</strain>
    </source>
</reference>
<evidence type="ECO:0000256" key="3">
    <source>
        <dbReference type="ARBA" id="ARBA00022475"/>
    </source>
</evidence>
<evidence type="ECO:0000313" key="10">
    <source>
        <dbReference type="Proteomes" id="UP000198282"/>
    </source>
</evidence>
<protein>
    <submittedName>
        <fullName evidence="9">Major Facilitator Superfamily protein</fullName>
    </submittedName>
</protein>
<dbReference type="Gene3D" id="1.20.1250.20">
    <property type="entry name" value="MFS general substrate transporter like domains"/>
    <property type="match status" value="1"/>
</dbReference>
<organism evidence="9 10">
    <name type="scientific">Streptosporangium subroseum</name>
    <dbReference type="NCBI Taxonomy" id="106412"/>
    <lineage>
        <taxon>Bacteria</taxon>
        <taxon>Bacillati</taxon>
        <taxon>Actinomycetota</taxon>
        <taxon>Actinomycetes</taxon>
        <taxon>Streptosporangiales</taxon>
        <taxon>Streptosporangiaceae</taxon>
        <taxon>Streptosporangium</taxon>
    </lineage>
</organism>
<keyword evidence="6 8" id="KW-0472">Membrane</keyword>
<keyword evidence="5 8" id="KW-1133">Transmembrane helix</keyword>
<dbReference type="InterPro" id="IPR036259">
    <property type="entry name" value="MFS_trans_sf"/>
</dbReference>
<dbReference type="PANTHER" id="PTHR23517">
    <property type="entry name" value="RESISTANCE PROTEIN MDTM, PUTATIVE-RELATED-RELATED"/>
    <property type="match status" value="1"/>
</dbReference>
<feature type="transmembrane region" description="Helical" evidence="8">
    <location>
        <begin position="48"/>
        <end position="67"/>
    </location>
</feature>
<feature type="compositionally biased region" description="Polar residues" evidence="7">
    <location>
        <begin position="414"/>
        <end position="425"/>
    </location>
</feature>
<evidence type="ECO:0000256" key="1">
    <source>
        <dbReference type="ARBA" id="ARBA00004651"/>
    </source>
</evidence>
<feature type="transmembrane region" description="Helical" evidence="8">
    <location>
        <begin position="167"/>
        <end position="190"/>
    </location>
</feature>
<evidence type="ECO:0000256" key="2">
    <source>
        <dbReference type="ARBA" id="ARBA00022448"/>
    </source>
</evidence>
<dbReference type="InterPro" id="IPR050171">
    <property type="entry name" value="MFS_Transporters"/>
</dbReference>
<keyword evidence="10" id="KW-1185">Reference proteome</keyword>
<evidence type="ECO:0000313" key="9">
    <source>
        <dbReference type="EMBL" id="SNT46250.1"/>
    </source>
</evidence>
<dbReference type="GO" id="GO:0022857">
    <property type="term" value="F:transmembrane transporter activity"/>
    <property type="evidence" value="ECO:0007669"/>
    <property type="project" value="InterPro"/>
</dbReference>
<feature type="transmembrane region" description="Helical" evidence="8">
    <location>
        <begin position="279"/>
        <end position="298"/>
    </location>
</feature>
<gene>
    <name evidence="9" type="ORF">SAMN05216276_104623</name>
</gene>
<dbReference type="AlphaFoldDB" id="A0A239MUU9"/>
<comment type="subcellular location">
    <subcellularLocation>
        <location evidence="1">Cell membrane</location>
        <topology evidence="1">Multi-pass membrane protein</topology>
    </subcellularLocation>
</comment>
<keyword evidence="4 8" id="KW-0812">Transmembrane</keyword>
<evidence type="ECO:0000256" key="4">
    <source>
        <dbReference type="ARBA" id="ARBA00022692"/>
    </source>
</evidence>
<dbReference type="PANTHER" id="PTHR23517:SF2">
    <property type="entry name" value="MULTIDRUG RESISTANCE PROTEIN MDTH"/>
    <property type="match status" value="1"/>
</dbReference>
<feature type="transmembrane region" description="Helical" evidence="8">
    <location>
        <begin position="102"/>
        <end position="127"/>
    </location>
</feature>
<dbReference type="OrthoDB" id="6803299at2"/>
<dbReference type="RefSeq" id="WP_089211326.1">
    <property type="nucleotide sequence ID" value="NZ_FZOD01000046.1"/>
</dbReference>
<feature type="transmembrane region" description="Helical" evidence="8">
    <location>
        <begin position="79"/>
        <end position="96"/>
    </location>
</feature>
<accession>A0A239MUU9</accession>
<dbReference type="Proteomes" id="UP000198282">
    <property type="component" value="Unassembled WGS sequence"/>
</dbReference>
<sequence length="425" mass="44407">MFSRIIPFSGPPRTLALAQLTNSIGDGAYYVCSALYFIRIVGLSPTQIGFGLTLGWAVGSVAGVPLGHLADRRGPRGTAVLLAVATGSAVGSFLFVRSFALFVVVACLYASCQCGLSAARQALLAGLVDRARRTEIRSYLQATVNAGLAIGAALGGAALSFDTEEAYLAVLAMDAVSFLLSALVLLRLPAMPPSPAAAPGRPALEVLRDRPYALVSFLNMITLLNMPLLSLVIPLWIVQRTEAPTWTVSALLVLNTLSVVFFQVRVARRVRDLTTASRSVRQAGVVMLASCAAFALSAAGSSAWVAGVVLLVAACLQVFGEMLQASGAWEIGFDLAPPDRQGQYQGFFGTGASVARMLGPLLLTTLIVTWGTPGWLLLGGLFLGAGFAMGPAVRWAERTRAARSAPLSDGGLSTVPSITNAPKVK</sequence>
<feature type="region of interest" description="Disordered" evidence="7">
    <location>
        <begin position="406"/>
        <end position="425"/>
    </location>
</feature>